<dbReference type="OrthoDB" id="9802385at2"/>
<evidence type="ECO:0000313" key="1">
    <source>
        <dbReference type="EMBL" id="RIV43582.1"/>
    </source>
</evidence>
<dbReference type="RefSeq" id="WP_119648037.1">
    <property type="nucleotide sequence ID" value="NZ_QXFI01000029.1"/>
</dbReference>
<dbReference type="AlphaFoldDB" id="A0A3A1NJG9"/>
<evidence type="ECO:0000313" key="4">
    <source>
        <dbReference type="Proteomes" id="UP000321621"/>
    </source>
</evidence>
<dbReference type="EMBL" id="VNWK01000029">
    <property type="protein sequence ID" value="TXJ93199.1"/>
    <property type="molecule type" value="Genomic_DNA"/>
</dbReference>
<accession>A0A3A1NJG9</accession>
<reference evidence="2 4" key="2">
    <citation type="submission" date="2019-07" db="EMBL/GenBank/DDBJ databases">
        <title>Draft genome of two Muricauda strains isolated from deep sea.</title>
        <authorList>
            <person name="Sun C."/>
        </authorList>
    </citation>
    <scope>NUCLEOTIDE SEQUENCE [LARGE SCALE GENOMIC DNA]</scope>
    <source>
        <strain evidence="2 4">72</strain>
    </source>
</reference>
<sequence>MGFHIINIENGRLKHDFVVSFEELSYIDFITEDSVIYQGEEHWKPFKISESEKYCHFAKGWYRAGIRAQELFKEQAMAFGLILEELNQDQKSFKLYTSNAKKVSIKRGDFLVRNYANIEIDVKCRGFRKYNGETCFDFKCEDTDKHFNMQTFTKTPILIAVYENVNSKPRDTDVYFFSINDLKNSQLETHHRSDVGECYRIPLSFTTKGFGFIEETFAKHTGVKEKSYTLAEKRINHPNAYLKWTEQDDEKLEILYCEGKTIRELSEHFGRNNGAIRSRIDKLELKEKYDG</sequence>
<evidence type="ECO:0000313" key="2">
    <source>
        <dbReference type="EMBL" id="TXJ93199.1"/>
    </source>
</evidence>
<dbReference type="Proteomes" id="UP000266691">
    <property type="component" value="Unassembled WGS sequence"/>
</dbReference>
<proteinExistence type="predicted"/>
<dbReference type="Proteomes" id="UP000321621">
    <property type="component" value="Unassembled WGS sequence"/>
</dbReference>
<name>A0A3A1NJG9_9FLAO</name>
<dbReference type="EMBL" id="QXFI01000029">
    <property type="protein sequence ID" value="RIV43582.1"/>
    <property type="molecule type" value="Genomic_DNA"/>
</dbReference>
<protein>
    <submittedName>
        <fullName evidence="1">Uncharacterized protein</fullName>
    </submittedName>
</protein>
<gene>
    <name evidence="1" type="ORF">D2V05_12785</name>
    <name evidence="2" type="ORF">FQ017_12665</name>
</gene>
<comment type="caution">
    <text evidence="1">The sequence shown here is derived from an EMBL/GenBank/DDBJ whole genome shotgun (WGS) entry which is preliminary data.</text>
</comment>
<organism evidence="1 3">
    <name type="scientific">Flagellimonas pelagia</name>
    <dbReference type="NCBI Taxonomy" id="2306998"/>
    <lineage>
        <taxon>Bacteria</taxon>
        <taxon>Pseudomonadati</taxon>
        <taxon>Bacteroidota</taxon>
        <taxon>Flavobacteriia</taxon>
        <taxon>Flavobacteriales</taxon>
        <taxon>Flavobacteriaceae</taxon>
        <taxon>Flagellimonas</taxon>
    </lineage>
</organism>
<keyword evidence="4" id="KW-1185">Reference proteome</keyword>
<dbReference type="Gene3D" id="1.10.10.60">
    <property type="entry name" value="Homeodomain-like"/>
    <property type="match status" value="1"/>
</dbReference>
<evidence type="ECO:0000313" key="3">
    <source>
        <dbReference type="Proteomes" id="UP000266691"/>
    </source>
</evidence>
<reference evidence="1 3" key="1">
    <citation type="submission" date="2018-08" db="EMBL/GenBank/DDBJ databases">
        <title>Proposal of Muricauda 72 sp.nov. and Muricauda NH166 sp.nov., isolated from seawater.</title>
        <authorList>
            <person name="Cheng H."/>
            <person name="Wu Y.-H."/>
            <person name="Guo L.-L."/>
            <person name="Xu X.-W."/>
        </authorList>
    </citation>
    <scope>NUCLEOTIDE SEQUENCE [LARGE SCALE GENOMIC DNA]</scope>
    <source>
        <strain evidence="1 3">72</strain>
    </source>
</reference>